<reference evidence="3 4" key="1">
    <citation type="submission" date="2019-03" db="EMBL/GenBank/DDBJ databases">
        <title>Genomic Encyclopedia of Type Strains, Phase IV (KMG-IV): sequencing the most valuable type-strain genomes for metagenomic binning, comparative biology and taxonomic classification.</title>
        <authorList>
            <person name="Goeker M."/>
        </authorList>
    </citation>
    <scope>NUCLEOTIDE SEQUENCE [LARGE SCALE GENOMIC DNA]</scope>
    <source>
        <strain evidence="3 4">DSM 29489</strain>
    </source>
</reference>
<gene>
    <name evidence="3" type="ORF">EDD59_103118</name>
</gene>
<dbReference type="PANTHER" id="PTHR38133:SF1">
    <property type="entry name" value="SLR1429 PROTEIN"/>
    <property type="match status" value="1"/>
</dbReference>
<evidence type="ECO:0000256" key="1">
    <source>
        <dbReference type="PROSITE-ProRule" id="PRU00325"/>
    </source>
</evidence>
<keyword evidence="1" id="KW-0863">Zinc-finger</keyword>
<accession>A0A4R3KGB8</accession>
<evidence type="ECO:0000313" key="3">
    <source>
        <dbReference type="EMBL" id="TCS81701.1"/>
    </source>
</evidence>
<dbReference type="Proteomes" id="UP000295726">
    <property type="component" value="Unassembled WGS sequence"/>
</dbReference>
<dbReference type="AlphaFoldDB" id="A0A4R3KGB8"/>
<evidence type="ECO:0000313" key="4">
    <source>
        <dbReference type="Proteomes" id="UP000295726"/>
    </source>
</evidence>
<comment type="caution">
    <text evidence="3">The sequence shown here is derived from an EMBL/GenBank/DDBJ whole genome shotgun (WGS) entry which is preliminary data.</text>
</comment>
<keyword evidence="1" id="KW-0862">Zinc</keyword>
<dbReference type="RefSeq" id="WP_132378999.1">
    <property type="nucleotide sequence ID" value="NZ_DAIPCY010000040.1"/>
</dbReference>
<evidence type="ECO:0000259" key="2">
    <source>
        <dbReference type="PROSITE" id="PS50966"/>
    </source>
</evidence>
<protein>
    <recommendedName>
        <fullName evidence="2">SWIM-type domain-containing protein</fullName>
    </recommendedName>
</protein>
<dbReference type="EMBL" id="SLZZ01000003">
    <property type="protein sequence ID" value="TCS81701.1"/>
    <property type="molecule type" value="Genomic_DNA"/>
</dbReference>
<feature type="domain" description="SWIM-type" evidence="2">
    <location>
        <begin position="155"/>
        <end position="185"/>
    </location>
</feature>
<dbReference type="GO" id="GO:0008270">
    <property type="term" value="F:zinc ion binding"/>
    <property type="evidence" value="ECO:0007669"/>
    <property type="project" value="UniProtKB-KW"/>
</dbReference>
<dbReference type="InterPro" id="IPR007527">
    <property type="entry name" value="Znf_SWIM"/>
</dbReference>
<organism evidence="3 4">
    <name type="scientific">Muricomes intestini</name>
    <dbReference type="NCBI Taxonomy" id="1796634"/>
    <lineage>
        <taxon>Bacteria</taxon>
        <taxon>Bacillati</taxon>
        <taxon>Bacillota</taxon>
        <taxon>Clostridia</taxon>
        <taxon>Lachnospirales</taxon>
        <taxon>Lachnospiraceae</taxon>
        <taxon>Muricomes</taxon>
    </lineage>
</organism>
<proteinExistence type="predicted"/>
<dbReference type="PANTHER" id="PTHR38133">
    <property type="entry name" value="SLR1429 PROTEIN"/>
    <property type="match status" value="1"/>
</dbReference>
<keyword evidence="1" id="KW-0479">Metal-binding</keyword>
<dbReference type="OrthoDB" id="188274at2"/>
<name>A0A4R3KGB8_9FIRM</name>
<dbReference type="PROSITE" id="PS50966">
    <property type="entry name" value="ZF_SWIM"/>
    <property type="match status" value="1"/>
</dbReference>
<sequence length="242" mass="27207">MSRYWNTSDNYSQISVTELRRKASETTKKAAAKGQAMAPVIVSGRQITKSWWGTAWCKNLEQYADYGSRLERGKRYIRSGALVDLKIQGGKILARVQGTRKTPYKVEIHISPLSEERCQNIIHKCSQKIENLEALVSGNFPDDLKELFLSEGGLFPSPREISFQCSCPDWALLCKHVAVALYGVGVRVDENPFLFFALRGINIDRFIDVTLSSKTEQMLENAKQPSSRIIEDADITGLFGIL</sequence>
<keyword evidence="4" id="KW-1185">Reference proteome</keyword>